<name>A0A7C2JZ70_9PLAN</name>
<accession>A0A7C2JZ70</accession>
<organism evidence="1">
    <name type="scientific">Schlesneria paludicola</name>
    <dbReference type="NCBI Taxonomy" id="360056"/>
    <lineage>
        <taxon>Bacteria</taxon>
        <taxon>Pseudomonadati</taxon>
        <taxon>Planctomycetota</taxon>
        <taxon>Planctomycetia</taxon>
        <taxon>Planctomycetales</taxon>
        <taxon>Planctomycetaceae</taxon>
        <taxon>Schlesneria</taxon>
    </lineage>
</organism>
<reference evidence="1" key="1">
    <citation type="journal article" date="2020" name="mSystems">
        <title>Genome- and Community-Level Interaction Insights into Carbon Utilization and Element Cycling Functions of Hydrothermarchaeota in Hydrothermal Sediment.</title>
        <authorList>
            <person name="Zhou Z."/>
            <person name="Liu Y."/>
            <person name="Xu W."/>
            <person name="Pan J."/>
            <person name="Luo Z.H."/>
            <person name="Li M."/>
        </authorList>
    </citation>
    <scope>NUCLEOTIDE SEQUENCE [LARGE SCALE GENOMIC DNA]</scope>
    <source>
        <strain evidence="1">SpSt-339</strain>
    </source>
</reference>
<proteinExistence type="predicted"/>
<dbReference type="InterPro" id="IPR021109">
    <property type="entry name" value="Peptidase_aspartic_dom_sf"/>
</dbReference>
<dbReference type="EMBL" id="DSOK01000197">
    <property type="protein sequence ID" value="HEN15180.1"/>
    <property type="molecule type" value="Genomic_DNA"/>
</dbReference>
<evidence type="ECO:0008006" key="2">
    <source>
        <dbReference type="Google" id="ProtNLM"/>
    </source>
</evidence>
<comment type="caution">
    <text evidence="1">The sequence shown here is derived from an EMBL/GenBank/DDBJ whole genome shotgun (WGS) entry which is preliminary data.</text>
</comment>
<protein>
    <recommendedName>
        <fullName evidence="2">Clan AA aspartic protease</fullName>
    </recommendedName>
</protein>
<evidence type="ECO:0000313" key="1">
    <source>
        <dbReference type="EMBL" id="HEN15180.1"/>
    </source>
</evidence>
<dbReference type="Gene3D" id="2.40.70.10">
    <property type="entry name" value="Acid Proteases"/>
    <property type="match status" value="1"/>
</dbReference>
<gene>
    <name evidence="1" type="ORF">ENQ76_06900</name>
</gene>
<dbReference type="Pfam" id="PF13975">
    <property type="entry name" value="gag-asp_proteas"/>
    <property type="match status" value="1"/>
</dbReference>
<sequence length="106" mass="11511">MPDALVETGAAMLSLPRKYIAQLGLVPVRQRPARTAAGMTTLQIYDVVRLTVEGRDVPCEVAELPDECPALIGQIPLEGLDFVVDPVNQRLIGNPEHGGQHVIELF</sequence>
<dbReference type="AlphaFoldDB" id="A0A7C2JZ70"/>